<dbReference type="AlphaFoldDB" id="A0A0T5NNQ3"/>
<dbReference type="Pfam" id="PF21880">
    <property type="entry name" value="DUF6916"/>
    <property type="match status" value="1"/>
</dbReference>
<dbReference type="EMBL" id="LAXJ01000044">
    <property type="protein sequence ID" value="KRS10230.1"/>
    <property type="molecule type" value="Genomic_DNA"/>
</dbReference>
<feature type="domain" description="DUF6916" evidence="1">
    <location>
        <begin position="3"/>
        <end position="99"/>
    </location>
</feature>
<name>A0A0T5NNQ3_9RHOB</name>
<sequence>MKLTAALFEPHVGEDIIVHLDDGTPFPLKLENVNRATGPTAQGPDTDAADCTVFSLGLAGPPQPVIKALTYPMTLPGHDPIHLFISPHAQDDDATYYNIAVT</sequence>
<evidence type="ECO:0000313" key="3">
    <source>
        <dbReference type="Proteomes" id="UP000051295"/>
    </source>
</evidence>
<dbReference type="PATRIC" id="fig|1641875.4.peg.3577"/>
<gene>
    <name evidence="2" type="ORF">XM53_22185</name>
</gene>
<protein>
    <recommendedName>
        <fullName evidence="1">DUF6916 domain-containing protein</fullName>
    </recommendedName>
</protein>
<evidence type="ECO:0000313" key="2">
    <source>
        <dbReference type="EMBL" id="KRS10230.1"/>
    </source>
</evidence>
<comment type="caution">
    <text evidence="2">The sequence shown here is derived from an EMBL/GenBank/DDBJ whole genome shotgun (WGS) entry which is preliminary data.</text>
</comment>
<proteinExistence type="predicted"/>
<keyword evidence="3" id="KW-1185">Reference proteome</keyword>
<dbReference type="Proteomes" id="UP000051295">
    <property type="component" value="Unassembled WGS sequence"/>
</dbReference>
<accession>A0A0T5NNQ3</accession>
<dbReference type="RefSeq" id="WP_057796975.1">
    <property type="nucleotide sequence ID" value="NZ_LAXJ01000044.1"/>
</dbReference>
<organism evidence="2 3">
    <name type="scientific">Roseovarius atlanticus</name>
    <dbReference type="NCBI Taxonomy" id="1641875"/>
    <lineage>
        <taxon>Bacteria</taxon>
        <taxon>Pseudomonadati</taxon>
        <taxon>Pseudomonadota</taxon>
        <taxon>Alphaproteobacteria</taxon>
        <taxon>Rhodobacterales</taxon>
        <taxon>Roseobacteraceae</taxon>
        <taxon>Roseovarius</taxon>
    </lineage>
</organism>
<dbReference type="OrthoDB" id="7852971at2"/>
<dbReference type="InterPro" id="IPR054209">
    <property type="entry name" value="DUF6916"/>
</dbReference>
<evidence type="ECO:0000259" key="1">
    <source>
        <dbReference type="Pfam" id="PF21880"/>
    </source>
</evidence>
<reference evidence="2 3" key="1">
    <citation type="submission" date="2015-04" db="EMBL/GenBank/DDBJ databases">
        <title>The draft genome sequence of Roseovarius sp.R12b.</title>
        <authorList>
            <person name="Li G."/>
            <person name="Lai Q."/>
            <person name="Shao Z."/>
            <person name="Yan P."/>
        </authorList>
    </citation>
    <scope>NUCLEOTIDE SEQUENCE [LARGE SCALE GENOMIC DNA]</scope>
    <source>
        <strain evidence="2 3">R12B</strain>
    </source>
</reference>